<dbReference type="AlphaFoldDB" id="A0A5C6M4I2"/>
<accession>A0A5C6M4I2</accession>
<comment type="caution">
    <text evidence="1">The sequence shown here is derived from an EMBL/GenBank/DDBJ whole genome shotgun (WGS) entry which is preliminary data.</text>
</comment>
<protein>
    <submittedName>
        <fullName evidence="1">Uncharacterized protein</fullName>
    </submittedName>
</protein>
<name>A0A5C6M4I2_9PLAN</name>
<evidence type="ECO:0000313" key="1">
    <source>
        <dbReference type="EMBL" id="TWW09103.1"/>
    </source>
</evidence>
<reference evidence="1 2" key="1">
    <citation type="submission" date="2019-08" db="EMBL/GenBank/DDBJ databases">
        <title>100 year-old enigma solved: identification of Planctomyces bekefii, the type genus and species of the phylum Planctomycetes.</title>
        <authorList>
            <person name="Svetlana D.N."/>
            <person name="Overmann J."/>
        </authorList>
    </citation>
    <scope>NUCLEOTIDE SEQUENCE [LARGE SCALE GENOMIC DNA]</scope>
    <source>
        <strain evidence="1">Phe10_nw2017</strain>
    </source>
</reference>
<gene>
    <name evidence="1" type="ORF">E3A20_17690</name>
</gene>
<evidence type="ECO:0000313" key="2">
    <source>
        <dbReference type="Proteomes" id="UP000321083"/>
    </source>
</evidence>
<keyword evidence="2" id="KW-1185">Reference proteome</keyword>
<reference evidence="1 2" key="2">
    <citation type="submission" date="2019-08" db="EMBL/GenBank/DDBJ databases">
        <authorList>
            <person name="Henke P."/>
        </authorList>
    </citation>
    <scope>NUCLEOTIDE SEQUENCE [LARGE SCALE GENOMIC DNA]</scope>
    <source>
        <strain evidence="1">Phe10_nw2017</strain>
    </source>
</reference>
<proteinExistence type="predicted"/>
<sequence length="399" mass="45258">MVVESLPLVLREWGQLGNRVLLTSRPYGLEDNQRQALQRAGAVSYSLQPLPEDLQTLLVQRWFAVLPKYSNGPLAEAAKMLQAVRSIPRVNELISSPLQLTAICVVYGQGGELPRDIHDLYNRLVRSSLSSRYQNDTVLVEQTRNRLARIAWGLHTGDPFESGRRNPLAEAGFEEIEQILTAYEQSNPQTNAGQVQVTQLREELLQRSGLLVPRAEGKAAFQHLSFQEFLAAEWFSKKNNDQQILELYTTRGLVANWRETLKFLFGRRVEERDQSVMTNLAWQLLQHVEQQTPLQVPALAVVCCDAVHLLLDRGYQLPGEMQGCVRRLFRQSLEQLADLSARDQLGLLVSRIGDDRPGLDLRTAEAWVMAPTAQIPHQKLHSHVRTEIAEPRMNTNVHE</sequence>
<organism evidence="1 2">
    <name type="scientific">Planctomyces bekefii</name>
    <dbReference type="NCBI Taxonomy" id="1653850"/>
    <lineage>
        <taxon>Bacteria</taxon>
        <taxon>Pseudomonadati</taxon>
        <taxon>Planctomycetota</taxon>
        <taxon>Planctomycetia</taxon>
        <taxon>Planctomycetales</taxon>
        <taxon>Planctomycetaceae</taxon>
        <taxon>Planctomyces</taxon>
    </lineage>
</organism>
<dbReference type="PANTHER" id="PTHR46844">
    <property type="entry name" value="SLR5058 PROTEIN"/>
    <property type="match status" value="1"/>
</dbReference>
<dbReference type="Proteomes" id="UP000321083">
    <property type="component" value="Unassembled WGS sequence"/>
</dbReference>
<dbReference type="EMBL" id="SRHE01000387">
    <property type="protein sequence ID" value="TWW09103.1"/>
    <property type="molecule type" value="Genomic_DNA"/>
</dbReference>
<dbReference type="PANTHER" id="PTHR46844:SF1">
    <property type="entry name" value="SLR5058 PROTEIN"/>
    <property type="match status" value="1"/>
</dbReference>